<protein>
    <submittedName>
        <fullName evidence="2">Hypothetical_protein</fullName>
    </submittedName>
</protein>
<accession>A0AA86RQ41</accession>
<evidence type="ECO:0000313" key="1">
    <source>
        <dbReference type="EMBL" id="CAI9976037.1"/>
    </source>
</evidence>
<proteinExistence type="predicted"/>
<dbReference type="Proteomes" id="UP001642409">
    <property type="component" value="Unassembled WGS sequence"/>
</dbReference>
<reference evidence="1" key="1">
    <citation type="submission" date="2023-06" db="EMBL/GenBank/DDBJ databases">
        <authorList>
            <person name="Kurt Z."/>
        </authorList>
    </citation>
    <scope>NUCLEOTIDE SEQUENCE</scope>
</reference>
<gene>
    <name evidence="2" type="ORF">HINF_LOCUS51574</name>
    <name evidence="1" type="ORF">HINF_LOCUS63682</name>
</gene>
<dbReference type="EMBL" id="CATOUU010001171">
    <property type="protein sequence ID" value="CAI9976037.1"/>
    <property type="molecule type" value="Genomic_DNA"/>
</dbReference>
<dbReference type="AlphaFoldDB" id="A0AA86RQ41"/>
<comment type="caution">
    <text evidence="1">The sequence shown here is derived from an EMBL/GenBank/DDBJ whole genome shotgun (WGS) entry which is preliminary data.</text>
</comment>
<sequence>MFELIYRAVVRLVSAEDHEVEVGSQSRSELVVGVNICHHHELGDLVWKCDLEGLVEAGDAVLRVEVAELNAVEIYRFRGGKQSVYNKIISFTIASILQQIILQIQESCMLSMIQLYSIIELSYNTNIYV</sequence>
<organism evidence="1">
    <name type="scientific">Hexamita inflata</name>
    <dbReference type="NCBI Taxonomy" id="28002"/>
    <lineage>
        <taxon>Eukaryota</taxon>
        <taxon>Metamonada</taxon>
        <taxon>Diplomonadida</taxon>
        <taxon>Hexamitidae</taxon>
        <taxon>Hexamitinae</taxon>
        <taxon>Hexamita</taxon>
    </lineage>
</organism>
<reference evidence="2 3" key="2">
    <citation type="submission" date="2024-07" db="EMBL/GenBank/DDBJ databases">
        <authorList>
            <person name="Akdeniz Z."/>
        </authorList>
    </citation>
    <scope>NUCLEOTIDE SEQUENCE [LARGE SCALE GENOMIC DNA]</scope>
</reference>
<name>A0AA86RQ41_9EUKA</name>
<dbReference type="EMBL" id="CAXDID020000252">
    <property type="protein sequence ID" value="CAL6064884.1"/>
    <property type="molecule type" value="Genomic_DNA"/>
</dbReference>
<evidence type="ECO:0000313" key="3">
    <source>
        <dbReference type="Proteomes" id="UP001642409"/>
    </source>
</evidence>
<keyword evidence="3" id="KW-1185">Reference proteome</keyword>
<evidence type="ECO:0000313" key="2">
    <source>
        <dbReference type="EMBL" id="CAL6064884.1"/>
    </source>
</evidence>